<evidence type="ECO:0000313" key="3">
    <source>
        <dbReference type="EMBL" id="CAP56690.1"/>
    </source>
</evidence>
<proteinExistence type="predicted"/>
<dbReference type="AlphaFoldDB" id="A9HQ77"/>
<dbReference type="InterPro" id="IPR036812">
    <property type="entry name" value="NAD(P)_OxRdtase_dom_sf"/>
</dbReference>
<dbReference type="InterPro" id="IPR023210">
    <property type="entry name" value="NADP_OxRdtase_dom"/>
</dbReference>
<dbReference type="PANTHER" id="PTHR43364">
    <property type="entry name" value="NADH-SPECIFIC METHYLGLYOXAL REDUCTASE-RELATED"/>
    <property type="match status" value="1"/>
</dbReference>
<sequence length="410" mass="44080">MILRHETALVDDGAQGAVSTSDSIMQERDGIFLPRGPSPAALCRHTASRGPSFLRRFHTMKYNPLGRTGLLVSELCLGTMTFGGQGGIWEQIGGLAQESADGLVRAALDAGINFIDTANVYSTGLSEQITGQALRNLGVARDDVVVATKVLGPMGDGPNARGASRTHIIAQCHASLKRLQLDHIDLYQIHGVDPLTPIEETMEALDTLVRSGAVRYVGVSNWAAWQISKALGIAERKNLAMIRSLQAYYTIAGRDLEREIAPMLAEEQVGLMVWSPLAGGLLSGKYHRDGSSVSGDGRRASFDFPPVNRDRAFAVIDAMRPIAEAHGRSVAQIAIAWLLHREVVTSVIIGAKRPDQLQDNIAATTVTLSPEDLTTLDAISALPPEYPGWMIERQSGYRAGAKAGELPKTS</sequence>
<accession>A9HQ77</accession>
<dbReference type="SUPFAM" id="SSF51430">
    <property type="entry name" value="NAD(P)-linked oxidoreductase"/>
    <property type="match status" value="1"/>
</dbReference>
<dbReference type="Gene3D" id="3.20.20.100">
    <property type="entry name" value="NADP-dependent oxidoreductase domain"/>
    <property type="match status" value="1"/>
</dbReference>
<evidence type="ECO:0000256" key="1">
    <source>
        <dbReference type="ARBA" id="ARBA00023002"/>
    </source>
</evidence>
<gene>
    <name evidence="3" type="ordered locus">GDI2747</name>
</gene>
<name>A9HQ77_GLUDA</name>
<dbReference type="CDD" id="cd19091">
    <property type="entry name" value="AKR_PsAKR"/>
    <property type="match status" value="1"/>
</dbReference>
<protein>
    <submittedName>
        <fullName evidence="3">Putative aldo/keto reductase</fullName>
    </submittedName>
</protein>
<organism evidence="3 4">
    <name type="scientific">Gluconacetobacter diazotrophicus (strain ATCC 49037 / DSM 5601 / CCUG 37298 / CIP 103539 / LMG 7603 / PAl5)</name>
    <dbReference type="NCBI Taxonomy" id="272568"/>
    <lineage>
        <taxon>Bacteria</taxon>
        <taxon>Pseudomonadati</taxon>
        <taxon>Pseudomonadota</taxon>
        <taxon>Alphaproteobacteria</taxon>
        <taxon>Acetobacterales</taxon>
        <taxon>Acetobacteraceae</taxon>
        <taxon>Gluconacetobacter</taxon>
    </lineage>
</organism>
<dbReference type="EMBL" id="AM889285">
    <property type="protein sequence ID" value="CAP56690.1"/>
    <property type="molecule type" value="Genomic_DNA"/>
</dbReference>
<evidence type="ECO:0000259" key="2">
    <source>
        <dbReference type="Pfam" id="PF00248"/>
    </source>
</evidence>
<dbReference type="Proteomes" id="UP000001176">
    <property type="component" value="Chromosome"/>
</dbReference>
<dbReference type="KEGG" id="gdi:GDI2747"/>
<keyword evidence="1" id="KW-0560">Oxidoreductase</keyword>
<feature type="domain" description="NADP-dependent oxidoreductase" evidence="2">
    <location>
        <begin position="74"/>
        <end position="380"/>
    </location>
</feature>
<dbReference type="InterPro" id="IPR050523">
    <property type="entry name" value="AKR_Detox_Biosynth"/>
</dbReference>
<dbReference type="Pfam" id="PF00248">
    <property type="entry name" value="Aldo_ket_red"/>
    <property type="match status" value="1"/>
</dbReference>
<evidence type="ECO:0000313" key="4">
    <source>
        <dbReference type="Proteomes" id="UP000001176"/>
    </source>
</evidence>
<dbReference type="FunFam" id="3.20.20.100:FF:000004">
    <property type="entry name" value="Oxidoreductase, aldo/keto reductase"/>
    <property type="match status" value="1"/>
</dbReference>
<reference evidence="3 4" key="1">
    <citation type="journal article" date="2009" name="BMC Genomics">
        <title>Complete genome sequence of the sugarcane nitrogen-fixing endophyte Gluconacetobacter diazotrophicus Pal5.</title>
        <authorList>
            <person name="Bertalan M."/>
            <person name="Albano R."/>
            <person name="Padua V."/>
            <person name="Rouws L."/>
            <person name="Rojas C."/>
            <person name="Hemerly A."/>
            <person name="Teixeira K."/>
            <person name="Schwab S."/>
            <person name="Araujo J."/>
            <person name="Oliveira A."/>
            <person name="Franca L."/>
            <person name="Magalhaes V."/>
            <person name="Alqueres S."/>
            <person name="Cardoso A."/>
            <person name="Almeida W."/>
            <person name="Loureiro M.M."/>
            <person name="Nogueira E."/>
            <person name="Cidade D."/>
            <person name="Oliveira D."/>
            <person name="Simao T."/>
            <person name="Macedo J."/>
            <person name="Valadao A."/>
            <person name="Dreschsel M."/>
            <person name="Freitas F."/>
            <person name="Vidal M."/>
            <person name="Guedes H."/>
            <person name="Rodrigues E."/>
            <person name="Meneses C."/>
            <person name="Brioso P."/>
            <person name="Pozzer L."/>
            <person name="Figueiredo D."/>
            <person name="Montano H."/>
            <person name="Junior J."/>
            <person name="Filho G."/>
            <person name="Flores V."/>
            <person name="Ferreira B."/>
            <person name="Branco A."/>
            <person name="Gonzalez P."/>
            <person name="Guillobel H."/>
            <person name="Lemos M."/>
            <person name="Seibel L."/>
            <person name="Macedo J."/>
            <person name="Alves-Ferreira M."/>
            <person name="Sachetto-Martins G."/>
            <person name="Coelho A."/>
            <person name="Santos E."/>
            <person name="Amaral G."/>
            <person name="Neves A."/>
            <person name="Pacheco A.B."/>
            <person name="Carvalho D."/>
            <person name="Lery L."/>
            <person name="Bisch P."/>
            <person name="Rossle S.C."/>
            <person name="Urmenyi T."/>
            <person name="Kruger W.V."/>
            <person name="Martins O."/>
            <person name="Baldani J.I."/>
            <person name="Ferreira P.C."/>
        </authorList>
    </citation>
    <scope>NUCLEOTIDE SEQUENCE [LARGE SCALE GENOMIC DNA]</scope>
    <source>
        <strain evidence="4">ATCC 49037 / DSM 5601 / CCUG 37298 / CIP 103539 / LMG 7603 / PAl5</strain>
    </source>
</reference>
<keyword evidence="4" id="KW-1185">Reference proteome</keyword>
<dbReference type="GO" id="GO:0005829">
    <property type="term" value="C:cytosol"/>
    <property type="evidence" value="ECO:0007669"/>
    <property type="project" value="UniProtKB-ARBA"/>
</dbReference>
<dbReference type="GO" id="GO:0016491">
    <property type="term" value="F:oxidoreductase activity"/>
    <property type="evidence" value="ECO:0007669"/>
    <property type="project" value="UniProtKB-KW"/>
</dbReference>
<dbReference type="PANTHER" id="PTHR43364:SF18">
    <property type="entry name" value="OXIDOREDUCTASE"/>
    <property type="match status" value="1"/>
</dbReference>